<keyword evidence="2" id="KW-0132">Cell division</keyword>
<evidence type="ECO:0000313" key="3">
    <source>
        <dbReference type="EMBL" id="WPJ95798.1"/>
    </source>
</evidence>
<dbReference type="Pfam" id="PF02616">
    <property type="entry name" value="SMC_ScpA"/>
    <property type="match status" value="1"/>
</dbReference>
<keyword evidence="4" id="KW-1185">Reference proteome</keyword>
<keyword evidence="2" id="KW-0131">Cell cycle</keyword>
<comment type="function">
    <text evidence="2">Participates in chromosomal partition during cell division. May act via the formation of a condensin-like complex containing Smc and ScpB that pull DNA away from mid-cell into both cell halves.</text>
</comment>
<dbReference type="Gene3D" id="1.10.10.580">
    <property type="entry name" value="Structural maintenance of chromosome 1. Chain E"/>
    <property type="match status" value="1"/>
</dbReference>
<reference evidence="3 4" key="1">
    <citation type="submission" date="2023-11" db="EMBL/GenBank/DDBJ databases">
        <title>Coraliomargarita sp. nov., isolated from marine algae.</title>
        <authorList>
            <person name="Lee J.K."/>
            <person name="Baek J.H."/>
            <person name="Kim J.M."/>
            <person name="Choi D.G."/>
            <person name="Jeon C.O."/>
        </authorList>
    </citation>
    <scope>NUCLEOTIDE SEQUENCE [LARGE SCALE GENOMIC DNA]</scope>
    <source>
        <strain evidence="3 4">J2-16</strain>
    </source>
</reference>
<evidence type="ECO:0000256" key="2">
    <source>
        <dbReference type="HAMAP-Rule" id="MF_01805"/>
    </source>
</evidence>
<comment type="subunit">
    <text evidence="2">Component of a cohesin-like complex composed of ScpA, ScpB and the Smc homodimer, in which ScpA and ScpB bind to the head domain of Smc. The presence of the three proteins is required for the association of the complex with DNA.</text>
</comment>
<sequence length="258" mass="29933">MEEALIPDHDFSIRLPAFEGPLDLLLYLIRRSEVDIYDIPIARVTEQYIEILGSMEKLDLEVAGEFFVMASTLMYIKSRMLLPKKDQGANEDVEEEDIDPRWELVQQLLEYRKFKEAAEDIRKLILNSNDLIARIGPKDAVEAIERPLKPVDRVDLWNTFNQVLRRLAERIDEGQINAEQVTVSDRMEIVLLRIRHQPRFLFSELFESTTTITTIVATFLAVLELTRLNKISIQQDQAFGDICCMRVEHPDLTAPKFD</sequence>
<organism evidence="3 4">
    <name type="scientific">Coraliomargarita algicola</name>
    <dbReference type="NCBI Taxonomy" id="3092156"/>
    <lineage>
        <taxon>Bacteria</taxon>
        <taxon>Pseudomonadati</taxon>
        <taxon>Verrucomicrobiota</taxon>
        <taxon>Opitutia</taxon>
        <taxon>Puniceicoccales</taxon>
        <taxon>Coraliomargaritaceae</taxon>
        <taxon>Coraliomargarita</taxon>
    </lineage>
</organism>
<evidence type="ECO:0000256" key="1">
    <source>
        <dbReference type="ARBA" id="ARBA00044777"/>
    </source>
</evidence>
<dbReference type="PANTHER" id="PTHR33969">
    <property type="entry name" value="SEGREGATION AND CONDENSATION PROTEIN A"/>
    <property type="match status" value="1"/>
</dbReference>
<name>A0ABZ0RL28_9BACT</name>
<protein>
    <recommendedName>
        <fullName evidence="1 2">Segregation and condensation protein A</fullName>
    </recommendedName>
</protein>
<dbReference type="RefSeq" id="WP_319832675.1">
    <property type="nucleotide sequence ID" value="NZ_CP138858.1"/>
</dbReference>
<comment type="similarity">
    <text evidence="2">Belongs to the ScpA family.</text>
</comment>
<proteinExistence type="inferred from homology"/>
<evidence type="ECO:0000313" key="4">
    <source>
        <dbReference type="Proteomes" id="UP001324993"/>
    </source>
</evidence>
<comment type="subcellular location">
    <subcellularLocation>
        <location evidence="2">Cytoplasm</location>
    </subcellularLocation>
    <text evidence="2">Associated with two foci at the outer edges of the nucleoid region in young cells, and at four foci within both cell halves in older cells.</text>
</comment>
<dbReference type="Gene3D" id="6.10.250.2410">
    <property type="match status" value="1"/>
</dbReference>
<dbReference type="InterPro" id="IPR023093">
    <property type="entry name" value="ScpA-like_C"/>
</dbReference>
<dbReference type="EMBL" id="CP138858">
    <property type="protein sequence ID" value="WPJ95798.1"/>
    <property type="molecule type" value="Genomic_DNA"/>
</dbReference>
<dbReference type="PANTHER" id="PTHR33969:SF2">
    <property type="entry name" value="SEGREGATION AND CONDENSATION PROTEIN A"/>
    <property type="match status" value="1"/>
</dbReference>
<keyword evidence="2" id="KW-0159">Chromosome partition</keyword>
<dbReference type="HAMAP" id="MF_01805">
    <property type="entry name" value="ScpA"/>
    <property type="match status" value="1"/>
</dbReference>
<dbReference type="Proteomes" id="UP001324993">
    <property type="component" value="Chromosome"/>
</dbReference>
<accession>A0ABZ0RL28</accession>
<dbReference type="InterPro" id="IPR003768">
    <property type="entry name" value="ScpA"/>
</dbReference>
<gene>
    <name evidence="2" type="primary">scpA</name>
    <name evidence="3" type="ORF">SH580_20475</name>
</gene>
<keyword evidence="2" id="KW-0963">Cytoplasm</keyword>